<dbReference type="EMBL" id="VKHT01000456">
    <property type="protein sequence ID" value="MBB0245323.1"/>
    <property type="molecule type" value="Genomic_DNA"/>
</dbReference>
<keyword evidence="3" id="KW-0540">Nuclease</keyword>
<gene>
    <name evidence="3" type="ORF">FNQ90_14740</name>
</gene>
<keyword evidence="3" id="KW-0255">Endonuclease</keyword>
<name>A0A7W3Y298_9ACTN</name>
<dbReference type="AlphaFoldDB" id="A0A7W3Y298"/>
<evidence type="ECO:0000259" key="1">
    <source>
        <dbReference type="Pfam" id="PF13391"/>
    </source>
</evidence>
<dbReference type="CDD" id="cd00085">
    <property type="entry name" value="HNHc"/>
    <property type="match status" value="1"/>
</dbReference>
<dbReference type="InterPro" id="IPR058813">
    <property type="entry name" value="DNA-SBD_ScoMcrA"/>
</dbReference>
<organism evidence="3 4">
    <name type="scientific">Streptomyces alkaliphilus</name>
    <dbReference type="NCBI Taxonomy" id="1472722"/>
    <lineage>
        <taxon>Bacteria</taxon>
        <taxon>Bacillati</taxon>
        <taxon>Actinomycetota</taxon>
        <taxon>Actinomycetes</taxon>
        <taxon>Kitasatosporales</taxon>
        <taxon>Streptomycetaceae</taxon>
        <taxon>Streptomyces</taxon>
    </lineage>
</organism>
<comment type="caution">
    <text evidence="3">The sequence shown here is derived from an EMBL/GenBank/DDBJ whole genome shotgun (WGS) entry which is preliminary data.</text>
</comment>
<evidence type="ECO:0000313" key="3">
    <source>
        <dbReference type="EMBL" id="MBB0245323.1"/>
    </source>
</evidence>
<dbReference type="RefSeq" id="WP_182606821.1">
    <property type="nucleotide sequence ID" value="NZ_VKHT01000456.1"/>
</dbReference>
<dbReference type="InterPro" id="IPR003615">
    <property type="entry name" value="HNH_nuc"/>
</dbReference>
<proteinExistence type="predicted"/>
<dbReference type="PIRSF" id="PIRSF030850">
    <property type="entry name" value="UCP030850"/>
    <property type="match status" value="1"/>
</dbReference>
<dbReference type="Proteomes" id="UP000538929">
    <property type="component" value="Unassembled WGS sequence"/>
</dbReference>
<keyword evidence="4" id="KW-1185">Reference proteome</keyword>
<dbReference type="Pfam" id="PF26340">
    <property type="entry name" value="DNA-SBD_ScoMcrA"/>
    <property type="match status" value="1"/>
</dbReference>
<sequence>MEREELFRRLTKLRRANNDGGRAPHKPLMLLWLINRFVEHGTTEVTYEELEQPVGTLIDKFGPPVSRPSRDRAATPFVRLERHLWAPSAEGAETIPTHFPDRGSRLRAVGARGRLRPAVERLLADPVTLAEVVESLIDHHFTPALRESLLEAAGPGLTDFETIAARLVLTTRRPRDPAFPRLVLDAWGRACAMCGYDGRLAGMSVGLEAAHIHWHSQRGPDRKDNGLALCVLHHRLFDHGVLGLTTGAETRLRVSPSYEAETPAGRAVLELDGAPLRRPADPKAWPAVEYLAWHDREVFRHAPTAV</sequence>
<dbReference type="NCBIfam" id="NF045808">
    <property type="entry name" value="PT-DNA_restrict"/>
    <property type="match status" value="1"/>
</dbReference>
<protein>
    <submittedName>
        <fullName evidence="3">Restriction endonuclease</fullName>
    </submittedName>
</protein>
<dbReference type="InterPro" id="IPR011396">
    <property type="entry name" value="PT_DNA_restrict"/>
</dbReference>
<accession>A0A7W3Y298</accession>
<evidence type="ECO:0000259" key="2">
    <source>
        <dbReference type="Pfam" id="PF26340"/>
    </source>
</evidence>
<dbReference type="GO" id="GO:0004519">
    <property type="term" value="F:endonuclease activity"/>
    <property type="evidence" value="ECO:0007669"/>
    <property type="project" value="UniProtKB-KW"/>
</dbReference>
<feature type="domain" description="HNH nuclease" evidence="1">
    <location>
        <begin position="191"/>
        <end position="243"/>
    </location>
</feature>
<reference evidence="4" key="1">
    <citation type="submission" date="2019-10" db="EMBL/GenBank/DDBJ databases">
        <title>Streptomyces sp. nov., a novel actinobacterium isolated from alkaline environment.</title>
        <authorList>
            <person name="Golinska P."/>
        </authorList>
    </citation>
    <scope>NUCLEOTIDE SEQUENCE [LARGE SCALE GENOMIC DNA]</scope>
    <source>
        <strain evidence="4">DSM 42118</strain>
    </source>
</reference>
<keyword evidence="3" id="KW-0378">Hydrolase</keyword>
<evidence type="ECO:0000313" key="4">
    <source>
        <dbReference type="Proteomes" id="UP000538929"/>
    </source>
</evidence>
<feature type="domain" description="ScoMcrA-like DNA sulfur-binding" evidence="2">
    <location>
        <begin position="4"/>
        <end position="154"/>
    </location>
</feature>
<dbReference type="Pfam" id="PF13391">
    <property type="entry name" value="HNH_2"/>
    <property type="match status" value="1"/>
</dbReference>